<dbReference type="Gene3D" id="3.40.50.1820">
    <property type="entry name" value="alpha/beta hydrolase"/>
    <property type="match status" value="2"/>
</dbReference>
<dbReference type="GO" id="GO:0016787">
    <property type="term" value="F:hydrolase activity"/>
    <property type="evidence" value="ECO:0007669"/>
    <property type="project" value="UniProtKB-KW"/>
</dbReference>
<dbReference type="VEuPathDB" id="FungiDB:BO80DRAFT_473653"/>
<dbReference type="InterPro" id="IPR019826">
    <property type="entry name" value="Carboxylesterase_B_AS"/>
</dbReference>
<accession>A0A395H1G1</accession>
<dbReference type="InterPro" id="IPR029058">
    <property type="entry name" value="AB_hydrolase_fold"/>
</dbReference>
<evidence type="ECO:0000256" key="1">
    <source>
        <dbReference type="ARBA" id="ARBA00005964"/>
    </source>
</evidence>
<dbReference type="STRING" id="1448316.A0A395H1G1"/>
<protein>
    <recommendedName>
        <fullName evidence="3">Carboxylic ester hydrolase</fullName>
        <ecNumber evidence="3">3.1.1.-</ecNumber>
    </recommendedName>
</protein>
<evidence type="ECO:0000259" key="4">
    <source>
        <dbReference type="Pfam" id="PF00135"/>
    </source>
</evidence>
<evidence type="ECO:0000313" key="5">
    <source>
        <dbReference type="EMBL" id="RAL01430.1"/>
    </source>
</evidence>
<dbReference type="RefSeq" id="XP_025575757.1">
    <property type="nucleotide sequence ID" value="XM_025723171.1"/>
</dbReference>
<dbReference type="GeneID" id="37228036"/>
<feature type="domain" description="Carboxylesterase type B" evidence="4">
    <location>
        <begin position="10"/>
        <end position="222"/>
    </location>
</feature>
<dbReference type="InterPro" id="IPR050309">
    <property type="entry name" value="Type-B_Carboxylest/Lipase"/>
</dbReference>
<dbReference type="PROSITE" id="PS00122">
    <property type="entry name" value="CARBOXYLESTERASE_B_1"/>
    <property type="match status" value="1"/>
</dbReference>
<evidence type="ECO:0000313" key="6">
    <source>
        <dbReference type="Proteomes" id="UP000249402"/>
    </source>
</evidence>
<dbReference type="Proteomes" id="UP000249402">
    <property type="component" value="Unassembled WGS sequence"/>
</dbReference>
<evidence type="ECO:0000256" key="2">
    <source>
        <dbReference type="ARBA" id="ARBA00022801"/>
    </source>
</evidence>
<dbReference type="EC" id="3.1.1.-" evidence="3"/>
<dbReference type="OrthoDB" id="408631at2759"/>
<name>A0A395H1G1_9EURO</name>
<dbReference type="InterPro" id="IPR002018">
    <property type="entry name" value="CarbesteraseB"/>
</dbReference>
<keyword evidence="2 3" id="KW-0378">Hydrolase</keyword>
<dbReference type="Pfam" id="PF00135">
    <property type="entry name" value="COesterase"/>
    <property type="match status" value="1"/>
</dbReference>
<comment type="similarity">
    <text evidence="1 3">Belongs to the type-B carboxylesterase/lipase family.</text>
</comment>
<dbReference type="EMBL" id="KZ824435">
    <property type="protein sequence ID" value="RAL01430.1"/>
    <property type="molecule type" value="Genomic_DNA"/>
</dbReference>
<keyword evidence="6" id="KW-1185">Reference proteome</keyword>
<dbReference type="PANTHER" id="PTHR11559">
    <property type="entry name" value="CARBOXYLESTERASE"/>
    <property type="match status" value="1"/>
</dbReference>
<sequence length="389" mass="42532">MSTPSRTPTPTVTISSPRGTIIGATESANIEVFKGIPYAEPPVPSNSPRLRPPQPITTALGTVHATSYPPSMPSNEHPRDKMHNPLPPNIASLLSPTIPNPEQSSEDCRTLNIWRPKNSTPDSNYPVIFWIYGGGFQVGSSMDLPGGPIVNDSITLKMPVVFLSANYRLGVFGFLAGKQVKDDGSANLGLQDQRLALHRVADNIKSFGGDPRKVTLWGQSAGRHVRLFTKWLSTTVTTRTRGSLYSKTRHDEFRSGYYGLSLFYLPRPDGTVVTASPEDAVSHGTYANVPFLIGNMEDEGSTFVFNTTNISTTAQVSGYLSRSTTIEMRIKHRSIHWCPSTRMMRRSGLRSTTSSLNSLYPQSKRLAAILGGLYGSPNSPDHPDGNDER</sequence>
<organism evidence="5 6">
    <name type="scientific">Aspergillus ibericus CBS 121593</name>
    <dbReference type="NCBI Taxonomy" id="1448316"/>
    <lineage>
        <taxon>Eukaryota</taxon>
        <taxon>Fungi</taxon>
        <taxon>Dikarya</taxon>
        <taxon>Ascomycota</taxon>
        <taxon>Pezizomycotina</taxon>
        <taxon>Eurotiomycetes</taxon>
        <taxon>Eurotiomycetidae</taxon>
        <taxon>Eurotiales</taxon>
        <taxon>Aspergillaceae</taxon>
        <taxon>Aspergillus</taxon>
        <taxon>Aspergillus subgen. Circumdati</taxon>
    </lineage>
</organism>
<reference evidence="5 6" key="1">
    <citation type="submission" date="2018-02" db="EMBL/GenBank/DDBJ databases">
        <title>The genomes of Aspergillus section Nigri reveals drivers in fungal speciation.</title>
        <authorList>
            <consortium name="DOE Joint Genome Institute"/>
            <person name="Vesth T.C."/>
            <person name="Nybo J."/>
            <person name="Theobald S."/>
            <person name="Brandl J."/>
            <person name="Frisvad J.C."/>
            <person name="Nielsen K.F."/>
            <person name="Lyhne E.K."/>
            <person name="Kogle M.E."/>
            <person name="Kuo A."/>
            <person name="Riley R."/>
            <person name="Clum A."/>
            <person name="Nolan M."/>
            <person name="Lipzen A."/>
            <person name="Salamov A."/>
            <person name="Henrissat B."/>
            <person name="Wiebenga A."/>
            <person name="De vries R.P."/>
            <person name="Grigoriev I.V."/>
            <person name="Mortensen U.H."/>
            <person name="Andersen M.R."/>
            <person name="Baker S.E."/>
        </authorList>
    </citation>
    <scope>NUCLEOTIDE SEQUENCE [LARGE SCALE GENOMIC DNA]</scope>
    <source>
        <strain evidence="5 6">CBS 121593</strain>
    </source>
</reference>
<evidence type="ECO:0000256" key="3">
    <source>
        <dbReference type="RuleBase" id="RU361235"/>
    </source>
</evidence>
<dbReference type="SUPFAM" id="SSF53474">
    <property type="entry name" value="alpha/beta-Hydrolases"/>
    <property type="match status" value="1"/>
</dbReference>
<proteinExistence type="inferred from homology"/>
<dbReference type="AlphaFoldDB" id="A0A395H1G1"/>
<gene>
    <name evidence="5" type="ORF">BO80DRAFT_473653</name>
</gene>